<dbReference type="InterPro" id="IPR026444">
    <property type="entry name" value="Secre_tail"/>
</dbReference>
<dbReference type="AlphaFoldDB" id="A0A930U883"/>
<comment type="caution">
    <text evidence="4">The sequence shown here is derived from an EMBL/GenBank/DDBJ whole genome shotgun (WGS) entry which is preliminary data.</text>
</comment>
<feature type="domain" description="Secretion system C-terminal sorting" evidence="3">
    <location>
        <begin position="441"/>
        <end position="511"/>
    </location>
</feature>
<evidence type="ECO:0000256" key="1">
    <source>
        <dbReference type="ARBA" id="ARBA00022729"/>
    </source>
</evidence>
<evidence type="ECO:0000313" key="5">
    <source>
        <dbReference type="Proteomes" id="UP000646211"/>
    </source>
</evidence>
<gene>
    <name evidence="4" type="ORF">IR213_08965</name>
</gene>
<dbReference type="Pfam" id="PF18962">
    <property type="entry name" value="Por_Secre_tail"/>
    <property type="match status" value="1"/>
</dbReference>
<sequence length="519" mass="56142">MKKSIKILFVIIALTSYCSYSQVVTAISQVFVNSQTTVSNCSLIDFATTSNNSITVYYKLTKPLSQAVSGNITLQLKYSSSSNGTQKASIPVQAISWVDNTQTNTSTFESTISCNISESEIQVTGSSIYAEFATSSNIKTSSCEYSLKKTPLPSFSFSPTSLNLSCGDISARTFTVTPANIPNGANVTYQWNYSGWSGTVNSSMNSVTLTPTSGTSLPLNVSVTPYINGAAYPSKTCTISRSSIASNGSISGNTTVCTTRTYTLTGLLSSEFVNWSLSNATAGTLSTTTGNSTIFTATGSGSVDIMATVSNTCGESYTKTLSLFAGSPPSFSLKNDLYENQSCDIKYHYVPFIIKKPVGVSLSFEFLYPNASYTATSLGNNDYRYTFAFNKSYSGYFNVNATFTNSCGSSYFETEGEYYIQSCDQIQANNNLNNTENSFVIFPNPASDILTIELKDSENQLEKDATISGELFDMFGQSKSKIEISDNKATFSVKGLKKGIYILKIYVNDQVENHQIAVE</sequence>
<dbReference type="RefSeq" id="WP_194311969.1">
    <property type="nucleotide sequence ID" value="NZ_JADHEC010000017.1"/>
</dbReference>
<accession>A0A930U883</accession>
<feature type="signal peptide" evidence="2">
    <location>
        <begin position="1"/>
        <end position="21"/>
    </location>
</feature>
<organism evidence="4 5">
    <name type="scientific">Flavobacterium soyangense</name>
    <dbReference type="NCBI Taxonomy" id="2023265"/>
    <lineage>
        <taxon>Bacteria</taxon>
        <taxon>Pseudomonadati</taxon>
        <taxon>Bacteroidota</taxon>
        <taxon>Flavobacteriia</taxon>
        <taxon>Flavobacteriales</taxon>
        <taxon>Flavobacteriaceae</taxon>
        <taxon>Flavobacterium</taxon>
    </lineage>
</organism>
<name>A0A930U883_9FLAO</name>
<evidence type="ECO:0000313" key="4">
    <source>
        <dbReference type="EMBL" id="MBF2708718.1"/>
    </source>
</evidence>
<dbReference type="NCBIfam" id="TIGR04183">
    <property type="entry name" value="Por_Secre_tail"/>
    <property type="match status" value="1"/>
</dbReference>
<keyword evidence="5" id="KW-1185">Reference proteome</keyword>
<keyword evidence="1 2" id="KW-0732">Signal</keyword>
<reference evidence="4" key="1">
    <citation type="submission" date="2020-11" db="EMBL/GenBank/DDBJ databases">
        <title>Genome of Flavobacterium soyangense.</title>
        <authorList>
            <person name="Liu Q."/>
            <person name="Xin Y.-H."/>
        </authorList>
    </citation>
    <scope>NUCLEOTIDE SEQUENCE</scope>
    <source>
        <strain evidence="4">CGMCC 1.13493</strain>
    </source>
</reference>
<evidence type="ECO:0000256" key="2">
    <source>
        <dbReference type="SAM" id="SignalP"/>
    </source>
</evidence>
<feature type="chain" id="PRO_5038083104" evidence="2">
    <location>
        <begin position="22"/>
        <end position="519"/>
    </location>
</feature>
<dbReference type="Proteomes" id="UP000646211">
    <property type="component" value="Unassembled WGS sequence"/>
</dbReference>
<protein>
    <submittedName>
        <fullName evidence="4">T9SS type A sorting domain-containing protein</fullName>
    </submittedName>
</protein>
<proteinExistence type="predicted"/>
<dbReference type="EMBL" id="JADHEC010000017">
    <property type="protein sequence ID" value="MBF2708718.1"/>
    <property type="molecule type" value="Genomic_DNA"/>
</dbReference>
<evidence type="ECO:0000259" key="3">
    <source>
        <dbReference type="Pfam" id="PF18962"/>
    </source>
</evidence>